<dbReference type="Proteomes" id="UP000092598">
    <property type="component" value="Chromosome"/>
</dbReference>
<accession>A0A1B1MC52</accession>
<sequence length="344" mass="36260">MSAPTAPPVPQTPTTPTASAPHLVSWLTRLHRPALSLWTILVLVLGAALLWLRGPVTTGAARAWEQYNACALSGPCRYDQYAILLHKDVYQYATLALLAVPFLVAAWAGGSLIGREMESGTAHLAWTQGISPLRWLAAKLALPAAVVTVGTGALVLLHPAMWSVGDGRIDTAKPWYGFEIFSAGGPLPVALALAGLAAGALVGLVKRRSLAALGGGLGITGLLWFGVQQALPHLWPKVTRVSSLQEGPKGSGIGVETGLLTSSGDRVGDQGCISGFDPECRAVLDRVDAVGYYTEYHPRSHYWPLQLMASGLLLLVAALLVLAAFRVLHRRTTAPAPARAETAV</sequence>
<name>A0A1B1MC52_STRLN</name>
<evidence type="ECO:0000313" key="2">
    <source>
        <dbReference type="Proteomes" id="UP000092598"/>
    </source>
</evidence>
<dbReference type="KEGG" id="sls:SLINC_3982"/>
<organism evidence="1 2">
    <name type="scientific">Streptomyces lincolnensis</name>
    <dbReference type="NCBI Taxonomy" id="1915"/>
    <lineage>
        <taxon>Bacteria</taxon>
        <taxon>Bacillati</taxon>
        <taxon>Actinomycetota</taxon>
        <taxon>Actinomycetes</taxon>
        <taxon>Kitasatosporales</taxon>
        <taxon>Streptomycetaceae</taxon>
        <taxon>Streptomyces</taxon>
    </lineage>
</organism>
<protein>
    <submittedName>
        <fullName evidence="1">Uncharacterized protein</fullName>
    </submittedName>
</protein>
<evidence type="ECO:0000313" key="1">
    <source>
        <dbReference type="EMBL" id="ANS66206.1"/>
    </source>
</evidence>
<dbReference type="EMBL" id="CP016438">
    <property type="protein sequence ID" value="ANS66206.1"/>
    <property type="molecule type" value="Genomic_DNA"/>
</dbReference>
<proteinExistence type="predicted"/>
<dbReference type="RefSeq" id="WP_067435348.1">
    <property type="nucleotide sequence ID" value="NZ_CP016438.1"/>
</dbReference>
<reference evidence="1 2" key="1">
    <citation type="submission" date="2016-07" db="EMBL/GenBank/DDBJ databases">
        <title>Enhancement of antibiotic productionsby engineered nitrateutilization in actinobacteria.</title>
        <authorList>
            <person name="Meng S.C."/>
        </authorList>
    </citation>
    <scope>NUCLEOTIDE SEQUENCE [LARGE SCALE GENOMIC DNA]</scope>
    <source>
        <strain evidence="1 2">NRRL 2936</strain>
    </source>
</reference>
<dbReference type="STRING" id="1915.SLINC_3982"/>
<keyword evidence="2" id="KW-1185">Reference proteome</keyword>
<dbReference type="AlphaFoldDB" id="A0A1B1MC52"/>
<gene>
    <name evidence="1" type="ORF">SLINC_3982</name>
</gene>